<proteinExistence type="predicted"/>
<gene>
    <name evidence="1" type="ORF">MAUB_00290</name>
</gene>
<dbReference type="Proteomes" id="UP000465609">
    <property type="component" value="Chromosome"/>
</dbReference>
<evidence type="ECO:0000313" key="2">
    <source>
        <dbReference type="Proteomes" id="UP000465609"/>
    </source>
</evidence>
<accession>A0ABN5YKG0</accession>
<dbReference type="EMBL" id="AP022577">
    <property type="protein sequence ID" value="BBX82156.1"/>
    <property type="molecule type" value="Genomic_DNA"/>
</dbReference>
<keyword evidence="2" id="KW-1185">Reference proteome</keyword>
<organism evidence="1 2">
    <name type="scientific">Mycolicibacterium aubagnense</name>
    <dbReference type="NCBI Taxonomy" id="319707"/>
    <lineage>
        <taxon>Bacteria</taxon>
        <taxon>Bacillati</taxon>
        <taxon>Actinomycetota</taxon>
        <taxon>Actinomycetes</taxon>
        <taxon>Mycobacteriales</taxon>
        <taxon>Mycobacteriaceae</taxon>
        <taxon>Mycolicibacterium</taxon>
    </lineage>
</organism>
<protein>
    <submittedName>
        <fullName evidence="1">Uncharacterized protein</fullName>
    </submittedName>
</protein>
<sequence>MGDNRRIRRNDLVRIGSTGRKVYRVEVSTTDRNGPTYYLEADADHPDAAKRLPDAFRWYRREELTGVSRG</sequence>
<reference evidence="1 2" key="1">
    <citation type="journal article" date="2019" name="Emerg. Microbes Infect.">
        <title>Comprehensive subspecies identification of 175 nontuberculous mycobacteria species based on 7547 genomic profiles.</title>
        <authorList>
            <person name="Matsumoto Y."/>
            <person name="Kinjo T."/>
            <person name="Motooka D."/>
            <person name="Nabeya D."/>
            <person name="Jung N."/>
            <person name="Uechi K."/>
            <person name="Horii T."/>
            <person name="Iida T."/>
            <person name="Fujita J."/>
            <person name="Nakamura S."/>
        </authorList>
    </citation>
    <scope>NUCLEOTIDE SEQUENCE [LARGE SCALE GENOMIC DNA]</scope>
    <source>
        <strain evidence="1 2">JCM 15296</strain>
    </source>
</reference>
<evidence type="ECO:0000313" key="1">
    <source>
        <dbReference type="EMBL" id="BBX82156.1"/>
    </source>
</evidence>
<dbReference type="RefSeq" id="WP_138230255.1">
    <property type="nucleotide sequence ID" value="NZ_AP022577.1"/>
</dbReference>
<name>A0ABN5YKG0_9MYCO</name>